<proteinExistence type="predicted"/>
<dbReference type="HOGENOM" id="CLU_012888_0_0_4"/>
<dbReference type="InterPro" id="IPR008928">
    <property type="entry name" value="6-hairpin_glycosidase_sf"/>
</dbReference>
<dbReference type="GO" id="GO:0005975">
    <property type="term" value="P:carbohydrate metabolic process"/>
    <property type="evidence" value="ECO:0007669"/>
    <property type="project" value="InterPro"/>
</dbReference>
<dbReference type="EMBL" id="CP000085">
    <property type="protein sequence ID" value="ABC35319.1"/>
    <property type="molecule type" value="Genomic_DNA"/>
</dbReference>
<dbReference type="AlphaFoldDB" id="Q2T637"/>
<keyword evidence="2" id="KW-0449">Lipoprotein</keyword>
<dbReference type="Proteomes" id="UP000001930">
    <property type="component" value="Chromosome II"/>
</dbReference>
<name>Q2T637_BURTA</name>
<organism evidence="2 3">
    <name type="scientific">Burkholderia thailandensis (strain ATCC 700388 / DSM 13276 / CCUG 48851 / CIP 106301 / E264)</name>
    <dbReference type="NCBI Taxonomy" id="271848"/>
    <lineage>
        <taxon>Bacteria</taxon>
        <taxon>Pseudomonadati</taxon>
        <taxon>Pseudomonadota</taxon>
        <taxon>Betaproteobacteria</taxon>
        <taxon>Burkholderiales</taxon>
        <taxon>Burkholderiaceae</taxon>
        <taxon>Burkholderia</taxon>
        <taxon>pseudomallei group</taxon>
    </lineage>
</organism>
<reference evidence="2 3" key="1">
    <citation type="journal article" date="2005" name="BMC Genomics">
        <title>Bacterial genome adaptation to niches: divergence of the potential virulence genes in three Burkholderia species of different survival strategies.</title>
        <authorList>
            <person name="Kim H.S."/>
            <person name="Schell M.A."/>
            <person name="Yu Y."/>
            <person name="Ulrich R.L."/>
            <person name="Sarria S.H."/>
            <person name="Nierman W.C."/>
            <person name="DeShazer D."/>
        </authorList>
    </citation>
    <scope>NUCLEOTIDE SEQUENCE [LARGE SCALE GENOMIC DNA]</scope>
    <source>
        <strain evidence="3">ATCC 700388 / DSM 13276 / CCUG 48851 / CIP 106301 / E264</strain>
    </source>
</reference>
<accession>Q2T637</accession>
<dbReference type="SUPFAM" id="SSF48208">
    <property type="entry name" value="Six-hairpin glycosidases"/>
    <property type="match status" value="1"/>
</dbReference>
<evidence type="ECO:0000313" key="3">
    <source>
        <dbReference type="Proteomes" id="UP000001930"/>
    </source>
</evidence>
<sequence>MLTNHAFVWMRARSTRRSRSPCVFAEARLARVALGRRRAHRRAAPRPPLPPGSRPSAAAAARRPGRLRLRARRAHGNRTSPRRHAIRITPASIRPSRTSIPIQASFGSAFAHRATSVHRAHRHHFPCPRANGGDMKPRLDTRKVFSYLFAFFIAFLASCSDHDDISGGGDPPASALAFRLDRGGQINAFYRRDKIAAHLLMRSSAKPRLLVVFPAGNSGTGLWFDDTPQPVNWSQDTPIAPATTQDASGRTLYGIGVDVSADVSNLSIRQALLSSVRFLRDYNGGASVPSDIVVQPSVSGNVALWQRNRIDDAPGYALRVTVIDGGAIAADGAGKLLLQSPSGAPTLRLRIEAFSGETPLQPITHASLFTSAVNPDPQSQNVFEFLSFSDKLLAGSWQYDTYFGRDTLISVRMLMPVLQPDVIEAGLGSVLSRLSPDGKVAHEEGIGEFALIDNRRHGRPNDPTPTYDYKMIDGDYMLAPIMEDWLIEDPRGQARAAAYLAQKGGDGATNGSRFVANLLRVVQTAQPFAQQALAANLIRLRPGEIVGNWRDSTDGIGGGVYPYDVNVALVPAALRATSSFLARGLLDPYLSADQRAVLAAAGAAADVWERAAPPYFQVAVTPDDARAKLAAYAPQAGVPAGAVPNTALQFDAVALDANANPIPIMHSDGGFVLLFGDPPPALLARIVTDVMRPFPVGLATDVGMLIANPAYANPALWPRFTNAAYHGTVIWSWQQAMWVAGLDRQLARTDLPSDVRALLTQARQQIWQVIANAKDMRLTEMWSWSYANGQYQTEAFGTRSADATEANAAQLWSTTYLAIRDPQLRAGKYWWEARAAGGDAPRRVATDAAAGNGAQAMNAVTRAAS</sequence>
<evidence type="ECO:0000313" key="2">
    <source>
        <dbReference type="EMBL" id="ABC35319.1"/>
    </source>
</evidence>
<evidence type="ECO:0000256" key="1">
    <source>
        <dbReference type="SAM" id="MobiDB-lite"/>
    </source>
</evidence>
<keyword evidence="3" id="KW-1185">Reference proteome</keyword>
<feature type="region of interest" description="Disordered" evidence="1">
    <location>
        <begin position="36"/>
        <end position="64"/>
    </location>
</feature>
<protein>
    <submittedName>
        <fullName evidence="2">Lipoprotein, putative</fullName>
    </submittedName>
</protein>
<gene>
    <name evidence="2" type="ordered locus">BTH_II1165</name>
</gene>
<dbReference type="KEGG" id="bte:BTH_II1165"/>